<reference evidence="2" key="1">
    <citation type="submission" date="2022-11" db="EMBL/GenBank/DDBJ databases">
        <title>Minimal conservation of predation-associated metabolite biosynthetic gene clusters underscores biosynthetic potential of Myxococcota including descriptions for ten novel species: Archangium lansinium sp. nov., Myxococcus landrumus sp. nov., Nannocystis bai.</title>
        <authorList>
            <person name="Ahearne A."/>
            <person name="Stevens C."/>
            <person name="Phillips K."/>
        </authorList>
    </citation>
    <scope>NUCLEOTIDE SEQUENCE</scope>
    <source>
        <strain evidence="2">Na p29</strain>
    </source>
</reference>
<dbReference type="PANTHER" id="PTHR11614">
    <property type="entry name" value="PHOSPHOLIPASE-RELATED"/>
    <property type="match status" value="1"/>
</dbReference>
<evidence type="ECO:0000313" key="2">
    <source>
        <dbReference type="EMBL" id="MCY1009337.1"/>
    </source>
</evidence>
<dbReference type="AlphaFoldDB" id="A0A9X3ESH6"/>
<gene>
    <name evidence="2" type="ORF">OV079_27990</name>
</gene>
<dbReference type="Proteomes" id="UP001150924">
    <property type="component" value="Unassembled WGS sequence"/>
</dbReference>
<protein>
    <submittedName>
        <fullName evidence="2">Alpha/beta hydrolase</fullName>
    </submittedName>
</protein>
<accession>A0A9X3ESH6</accession>
<dbReference type="InterPro" id="IPR022742">
    <property type="entry name" value="Hydrolase_4"/>
</dbReference>
<proteinExistence type="predicted"/>
<sequence>MVADVAGADPLVDARKIPASTAAALIDGIERIQADMEKLAVPVLLLHGDADRITPPDGSRDLFRRAGVADKQLEIYPGHYHDLLHEPEHAAVVADITAWIVRRVDAAKPATPEPASEE</sequence>
<dbReference type="EMBL" id="JAPNKE010000002">
    <property type="protein sequence ID" value="MCY1009337.1"/>
    <property type="molecule type" value="Genomic_DNA"/>
</dbReference>
<dbReference type="InterPro" id="IPR051044">
    <property type="entry name" value="MAG_DAG_Lipase"/>
</dbReference>
<comment type="caution">
    <text evidence="2">The sequence shown here is derived from an EMBL/GenBank/DDBJ whole genome shotgun (WGS) entry which is preliminary data.</text>
</comment>
<evidence type="ECO:0000259" key="1">
    <source>
        <dbReference type="Pfam" id="PF12146"/>
    </source>
</evidence>
<name>A0A9X3ESH6_9BACT</name>
<organism evidence="2 3">
    <name type="scientific">Nannocystis pusilla</name>
    <dbReference type="NCBI Taxonomy" id="889268"/>
    <lineage>
        <taxon>Bacteria</taxon>
        <taxon>Pseudomonadati</taxon>
        <taxon>Myxococcota</taxon>
        <taxon>Polyangia</taxon>
        <taxon>Nannocystales</taxon>
        <taxon>Nannocystaceae</taxon>
        <taxon>Nannocystis</taxon>
    </lineage>
</organism>
<keyword evidence="2" id="KW-0378">Hydrolase</keyword>
<dbReference type="Gene3D" id="3.40.50.1820">
    <property type="entry name" value="alpha/beta hydrolase"/>
    <property type="match status" value="1"/>
</dbReference>
<feature type="domain" description="Serine aminopeptidase S33" evidence="1">
    <location>
        <begin position="7"/>
        <end position="88"/>
    </location>
</feature>
<dbReference type="SUPFAM" id="SSF53474">
    <property type="entry name" value="alpha/beta-Hydrolases"/>
    <property type="match status" value="1"/>
</dbReference>
<dbReference type="GO" id="GO:0016787">
    <property type="term" value="F:hydrolase activity"/>
    <property type="evidence" value="ECO:0007669"/>
    <property type="project" value="UniProtKB-KW"/>
</dbReference>
<dbReference type="Pfam" id="PF12146">
    <property type="entry name" value="Hydrolase_4"/>
    <property type="match status" value="1"/>
</dbReference>
<dbReference type="RefSeq" id="WP_267772002.1">
    <property type="nucleotide sequence ID" value="NZ_JAPNKE010000002.1"/>
</dbReference>
<evidence type="ECO:0000313" key="3">
    <source>
        <dbReference type="Proteomes" id="UP001150924"/>
    </source>
</evidence>
<keyword evidence="3" id="KW-1185">Reference proteome</keyword>
<dbReference type="InterPro" id="IPR029058">
    <property type="entry name" value="AB_hydrolase_fold"/>
</dbReference>